<dbReference type="AlphaFoldDB" id="A0A9Q3IB76"/>
<proteinExistence type="predicted"/>
<accession>A0A9Q3IB76</accession>
<dbReference type="EMBL" id="AVOT02037730">
    <property type="protein sequence ID" value="MBW0532434.1"/>
    <property type="molecule type" value="Genomic_DNA"/>
</dbReference>
<evidence type="ECO:0000313" key="2">
    <source>
        <dbReference type="EMBL" id="MBW0532434.1"/>
    </source>
</evidence>
<sequence>MAVLGHLAPLQPLWPVGPLGPFWPNYNEAKRRQRGSSSVPNSRWAYLSQFLPQNPTSSKWPKPSQDPKIGHNSVHGLWQPPAATSSAPRKYSPQVQGNTFTSSMLSIPKDQGVVHIWYNIPLCTIFAQQSNGEIFRTKLSYSKSSTQSITNLKEDVFSYSVWQFPGGYQKTIQGPQPPGPAGVGLSILIRIILREILRGYQ</sequence>
<protein>
    <submittedName>
        <fullName evidence="2">Uncharacterized protein</fullName>
    </submittedName>
</protein>
<organism evidence="2 3">
    <name type="scientific">Austropuccinia psidii MF-1</name>
    <dbReference type="NCBI Taxonomy" id="1389203"/>
    <lineage>
        <taxon>Eukaryota</taxon>
        <taxon>Fungi</taxon>
        <taxon>Dikarya</taxon>
        <taxon>Basidiomycota</taxon>
        <taxon>Pucciniomycotina</taxon>
        <taxon>Pucciniomycetes</taxon>
        <taxon>Pucciniales</taxon>
        <taxon>Sphaerophragmiaceae</taxon>
        <taxon>Austropuccinia</taxon>
    </lineage>
</organism>
<comment type="caution">
    <text evidence="2">The sequence shown here is derived from an EMBL/GenBank/DDBJ whole genome shotgun (WGS) entry which is preliminary data.</text>
</comment>
<evidence type="ECO:0000256" key="1">
    <source>
        <dbReference type="SAM" id="MobiDB-lite"/>
    </source>
</evidence>
<keyword evidence="3" id="KW-1185">Reference proteome</keyword>
<evidence type="ECO:0000313" key="3">
    <source>
        <dbReference type="Proteomes" id="UP000765509"/>
    </source>
</evidence>
<gene>
    <name evidence="2" type="ORF">O181_072149</name>
</gene>
<feature type="region of interest" description="Disordered" evidence="1">
    <location>
        <begin position="55"/>
        <end position="93"/>
    </location>
</feature>
<reference evidence="2" key="1">
    <citation type="submission" date="2021-03" db="EMBL/GenBank/DDBJ databases">
        <title>Draft genome sequence of rust myrtle Austropuccinia psidii MF-1, a brazilian biotype.</title>
        <authorList>
            <person name="Quecine M.C."/>
            <person name="Pachon D.M.R."/>
            <person name="Bonatelli M.L."/>
            <person name="Correr F.H."/>
            <person name="Franceschini L.M."/>
            <person name="Leite T.F."/>
            <person name="Margarido G.R.A."/>
            <person name="Almeida C.A."/>
            <person name="Ferrarezi J.A."/>
            <person name="Labate C.A."/>
        </authorList>
    </citation>
    <scope>NUCLEOTIDE SEQUENCE</scope>
    <source>
        <strain evidence="2">MF-1</strain>
    </source>
</reference>
<feature type="compositionally biased region" description="Polar residues" evidence="1">
    <location>
        <begin position="82"/>
        <end position="93"/>
    </location>
</feature>
<name>A0A9Q3IB76_9BASI</name>
<dbReference type="Proteomes" id="UP000765509">
    <property type="component" value="Unassembled WGS sequence"/>
</dbReference>